<organism evidence="3 4">
    <name type="scientific">Sphingomonas sabuli</name>
    <dbReference type="NCBI Taxonomy" id="2764186"/>
    <lineage>
        <taxon>Bacteria</taxon>
        <taxon>Pseudomonadati</taxon>
        <taxon>Pseudomonadota</taxon>
        <taxon>Alphaproteobacteria</taxon>
        <taxon>Sphingomonadales</taxon>
        <taxon>Sphingomonadaceae</taxon>
        <taxon>Sphingomonas</taxon>
    </lineage>
</organism>
<dbReference type="RefSeq" id="WP_187480267.1">
    <property type="nucleotide sequence ID" value="NZ_CP060697.1"/>
</dbReference>
<dbReference type="EMBL" id="CP060697">
    <property type="protein sequence ID" value="QNM83312.1"/>
    <property type="molecule type" value="Genomic_DNA"/>
</dbReference>
<evidence type="ECO:0000256" key="1">
    <source>
        <dbReference type="SAM" id="MobiDB-lite"/>
    </source>
</evidence>
<evidence type="ECO:0000313" key="4">
    <source>
        <dbReference type="Proteomes" id="UP000515861"/>
    </source>
</evidence>
<dbReference type="KEGG" id="ssau:H8M03_02910"/>
<gene>
    <name evidence="3" type="ORF">H8M03_02910</name>
</gene>
<keyword evidence="4" id="KW-1185">Reference proteome</keyword>
<feature type="region of interest" description="Disordered" evidence="1">
    <location>
        <begin position="179"/>
        <end position="211"/>
    </location>
</feature>
<dbReference type="InterPro" id="IPR041578">
    <property type="entry name" value="PIN_8"/>
</dbReference>
<evidence type="ECO:0000259" key="2">
    <source>
        <dbReference type="Pfam" id="PF18476"/>
    </source>
</evidence>
<accession>A0A7G9L3W3</accession>
<protein>
    <recommendedName>
        <fullName evidence="2">PIN like domain-containing protein</fullName>
    </recommendedName>
</protein>
<dbReference type="Pfam" id="PF18476">
    <property type="entry name" value="PIN_8"/>
    <property type="match status" value="1"/>
</dbReference>
<proteinExistence type="predicted"/>
<feature type="domain" description="PIN like" evidence="2">
    <location>
        <begin position="28"/>
        <end position="253"/>
    </location>
</feature>
<sequence length="599" mass="66110">MIFPEVIPSRAECQRVIIEAIKSSGARIYVDASVLIHCYEMSRSACEELLNALDSFGDSVRVPVWSAKETWDHTRRLKTRRPLAKTAAALTRRMTQFRTESLRYVDEKTFDDLSADQFADAVNDAAAMIEDLTKRTHKIEPGHEAANARLLPFIAKHSIPSNMAEIYREVSETGETRFAHEVPPGFGDGGQKAEPTDSDEDEQEGSLKGKKTNRHGDLIMWLEALQDCDHADAKHLIILTRDNSKRDWAYKPERVLGDDDVPQENAGLVTLPMPLLTQEAKQRCRGLEGVHVISLEMFTQVARSSFGARVINLVRALQPATRVPRTRPGPAGRVVDLAPEDAAKLADISFSSMDMIYERPDEEKDDSIWRQIDGLRAEGWTAQNKAASELQPLIASANPDQLKQIGRGIIAASNEEALGPVDLATAVLGNRELPPGIRANLLVGLLAETYFDENGEPAKPVASPDVASLLFDHAMEEDTRRAYSLTIERLAPYKNSYLALPGEEVRSIRLEIQTAQSALQSVQADGVELIEPDAPESRRLTSSGLSGSISVTDLVAVIAREFVIPTTMLEVDGPTNFQFEIPERAGFISWGPLTGETLR</sequence>
<reference evidence="3 4" key="1">
    <citation type="submission" date="2020-08" db="EMBL/GenBank/DDBJ databases">
        <title>Sphingomonas sp. sand1-3 16S ribosomal RNA gene Genome sequencing and assembly.</title>
        <authorList>
            <person name="Kang M."/>
        </authorList>
    </citation>
    <scope>NUCLEOTIDE SEQUENCE [LARGE SCALE GENOMIC DNA]</scope>
    <source>
        <strain evidence="4">sand1-3</strain>
    </source>
</reference>
<evidence type="ECO:0000313" key="3">
    <source>
        <dbReference type="EMBL" id="QNM83312.1"/>
    </source>
</evidence>
<name>A0A7G9L3W3_9SPHN</name>
<dbReference type="Proteomes" id="UP000515861">
    <property type="component" value="Chromosome"/>
</dbReference>
<dbReference type="AlphaFoldDB" id="A0A7G9L3W3"/>